<dbReference type="Proteomes" id="UP001209878">
    <property type="component" value="Unassembled WGS sequence"/>
</dbReference>
<dbReference type="EMBL" id="JAODUO010000068">
    <property type="protein sequence ID" value="KAK2190798.1"/>
    <property type="molecule type" value="Genomic_DNA"/>
</dbReference>
<evidence type="ECO:0000313" key="4">
    <source>
        <dbReference type="Proteomes" id="UP001209878"/>
    </source>
</evidence>
<feature type="compositionally biased region" description="Acidic residues" evidence="1">
    <location>
        <begin position="512"/>
        <end position="526"/>
    </location>
</feature>
<dbReference type="PANTHER" id="PTHR46961">
    <property type="entry name" value="DYNEIN HEAVY CHAIN 1, AXONEMAL-LIKE PROTEIN"/>
    <property type="match status" value="1"/>
</dbReference>
<dbReference type="PANTHER" id="PTHR46961:SF21">
    <property type="entry name" value="LOW QUALITY PROTEIN: DYNEIN BETA CHAIN, FLAGELLAR OUTER ARM-LIKE"/>
    <property type="match status" value="1"/>
</dbReference>
<dbReference type="InterPro" id="IPR043160">
    <property type="entry name" value="Dynein_C_barrel"/>
</dbReference>
<protein>
    <recommendedName>
        <fullName evidence="2">Dynein heavy chain C-terminal domain-containing protein</fullName>
    </recommendedName>
</protein>
<dbReference type="GO" id="GO:0030286">
    <property type="term" value="C:dynein complex"/>
    <property type="evidence" value="ECO:0007669"/>
    <property type="project" value="InterPro"/>
</dbReference>
<comment type="caution">
    <text evidence="3">The sequence shown here is derived from an EMBL/GenBank/DDBJ whole genome shotgun (WGS) entry which is preliminary data.</text>
</comment>
<dbReference type="Gene3D" id="3.10.490.20">
    <property type="match status" value="1"/>
</dbReference>
<proteinExistence type="predicted"/>
<keyword evidence="4" id="KW-1185">Reference proteome</keyword>
<name>A0AAD9P9V6_RIDPI</name>
<gene>
    <name evidence="3" type="ORF">NP493_68g03006</name>
</gene>
<feature type="compositionally biased region" description="Low complexity" evidence="1">
    <location>
        <begin position="293"/>
        <end position="310"/>
    </location>
</feature>
<feature type="compositionally biased region" description="Basic and acidic residues" evidence="1">
    <location>
        <begin position="530"/>
        <end position="539"/>
    </location>
</feature>
<evidence type="ECO:0000259" key="2">
    <source>
        <dbReference type="Pfam" id="PF18199"/>
    </source>
</evidence>
<feature type="compositionally biased region" description="Basic and acidic residues" evidence="1">
    <location>
        <begin position="379"/>
        <end position="389"/>
    </location>
</feature>
<dbReference type="GO" id="GO:0045505">
    <property type="term" value="F:dynein intermediate chain binding"/>
    <property type="evidence" value="ECO:0007669"/>
    <property type="project" value="InterPro"/>
</dbReference>
<accession>A0AAD9P9V6</accession>
<feature type="compositionally biased region" description="Polar residues" evidence="1">
    <location>
        <begin position="332"/>
        <end position="360"/>
    </location>
</feature>
<dbReference type="InterPro" id="IPR026983">
    <property type="entry name" value="DHC"/>
</dbReference>
<evidence type="ECO:0000313" key="3">
    <source>
        <dbReference type="EMBL" id="KAK2190798.1"/>
    </source>
</evidence>
<dbReference type="Pfam" id="PF18199">
    <property type="entry name" value="Dynein_C"/>
    <property type="match status" value="1"/>
</dbReference>
<feature type="compositionally biased region" description="Acidic residues" evidence="1">
    <location>
        <begin position="443"/>
        <end position="453"/>
    </location>
</feature>
<sequence>MWFNSLLSHIRQNIYDLQRSLLSGPNAFPWKLKKTADSLMQGQVPITWVHPNNQPTTHSLASWQIDVSQRYDQMSGWLKQQMVPVFLGDDNIPIAHGQLKRVWLGGLVNPQALFTAILHEAALGCDCLDDQMAVSCEMLEPGDSHDDQGGIVFYGAHLQGAEWDSSQQCLTASRQDVNPMPNIFVRPVCVVEDVTSAPNKFLCPVFMNMARQVCAFHLPLTTGDTATDAWTLAGTAVILDRGLCVDTLKKPRAVDVSEVGDSQDTLAASQRPPTLRPGIESHQSTPSQLSNKPLSPQAPALPPDLQQQMQRGKPLGDPPVTDKSPQPADDTTGPSRAGSVTSARSTKSPTVTSARKTSVAGSEASHSEQGAAPGTADMSKVEAPQEQRESAGSTHSHSQGGVDESKDDAGEEAQEQEQVSSRGESRQSTVSKGSHVDRQQSEPELEPELEPEQEAASGQKTSDRSEPAADTASSMHSNGDAKHDSNSPQKSSDNGDTPSDDPTDDADKNAQTDDEGDDDTSGDDDTTTQRPDKTKDTVE</sequence>
<feature type="compositionally biased region" description="Polar residues" evidence="1">
    <location>
        <begin position="281"/>
        <end position="292"/>
    </location>
</feature>
<organism evidence="3 4">
    <name type="scientific">Ridgeia piscesae</name>
    <name type="common">Tubeworm</name>
    <dbReference type="NCBI Taxonomy" id="27915"/>
    <lineage>
        <taxon>Eukaryota</taxon>
        <taxon>Metazoa</taxon>
        <taxon>Spiralia</taxon>
        <taxon>Lophotrochozoa</taxon>
        <taxon>Annelida</taxon>
        <taxon>Polychaeta</taxon>
        <taxon>Sedentaria</taxon>
        <taxon>Canalipalpata</taxon>
        <taxon>Sabellida</taxon>
        <taxon>Siboglinidae</taxon>
        <taxon>Ridgeia</taxon>
    </lineage>
</organism>
<dbReference type="Gene3D" id="1.20.1270.280">
    <property type="match status" value="1"/>
</dbReference>
<dbReference type="GO" id="GO:0051959">
    <property type="term" value="F:dynein light intermediate chain binding"/>
    <property type="evidence" value="ECO:0007669"/>
    <property type="project" value="InterPro"/>
</dbReference>
<dbReference type="InterPro" id="IPR041228">
    <property type="entry name" value="Dynein_C"/>
</dbReference>
<feature type="compositionally biased region" description="Polar residues" evidence="1">
    <location>
        <begin position="390"/>
        <end position="399"/>
    </location>
</feature>
<feature type="domain" description="Dynein heavy chain C-terminal" evidence="2">
    <location>
        <begin position="3"/>
        <end position="239"/>
    </location>
</feature>
<reference evidence="3" key="1">
    <citation type="journal article" date="2023" name="Mol. Biol. Evol.">
        <title>Third-Generation Sequencing Reveals the Adaptive Role of the Epigenome in Three Deep-Sea Polychaetes.</title>
        <authorList>
            <person name="Perez M."/>
            <person name="Aroh O."/>
            <person name="Sun Y."/>
            <person name="Lan Y."/>
            <person name="Juniper S.K."/>
            <person name="Young C.R."/>
            <person name="Angers B."/>
            <person name="Qian P.Y."/>
        </authorList>
    </citation>
    <scope>NUCLEOTIDE SEQUENCE</scope>
    <source>
        <strain evidence="3">R07B-5</strain>
    </source>
</reference>
<dbReference type="GO" id="GO:0007018">
    <property type="term" value="P:microtubule-based movement"/>
    <property type="evidence" value="ECO:0007669"/>
    <property type="project" value="InterPro"/>
</dbReference>
<feature type="compositionally biased region" description="Polar residues" evidence="1">
    <location>
        <begin position="419"/>
        <end position="432"/>
    </location>
</feature>
<feature type="compositionally biased region" description="Polar residues" evidence="1">
    <location>
        <begin position="260"/>
        <end position="272"/>
    </location>
</feature>
<dbReference type="AlphaFoldDB" id="A0AAD9P9V6"/>
<evidence type="ECO:0000256" key="1">
    <source>
        <dbReference type="SAM" id="MobiDB-lite"/>
    </source>
</evidence>
<feature type="region of interest" description="Disordered" evidence="1">
    <location>
        <begin position="256"/>
        <end position="539"/>
    </location>
</feature>